<feature type="transmembrane region" description="Helical" evidence="2">
    <location>
        <begin position="65"/>
        <end position="84"/>
    </location>
</feature>
<dbReference type="PANTHER" id="PTHR12455">
    <property type="entry name" value="NUCLEOLAR COMPLEX PROTEIN 4"/>
    <property type="match status" value="1"/>
</dbReference>
<dbReference type="InterPro" id="IPR005612">
    <property type="entry name" value="CCAAT-binding_factor"/>
</dbReference>
<reference evidence="4" key="2">
    <citation type="submission" date="2020-08" db="EMBL/GenBank/DDBJ databases">
        <title>Plant Genome Project.</title>
        <authorList>
            <person name="Zhang R.-G."/>
        </authorList>
    </citation>
    <scope>NUCLEOTIDE SEQUENCE</scope>
    <source>
        <strain evidence="4">Huo1</strain>
        <tissue evidence="4">Leaf</tissue>
    </source>
</reference>
<evidence type="ECO:0000256" key="1">
    <source>
        <dbReference type="ARBA" id="ARBA00007797"/>
    </source>
</evidence>
<proteinExistence type="inferred from homology"/>
<keyword evidence="2" id="KW-1133">Transmembrane helix</keyword>
<comment type="caution">
    <text evidence="4">The sequence shown here is derived from an EMBL/GenBank/DDBJ whole genome shotgun (WGS) entry which is preliminary data.</text>
</comment>
<evidence type="ECO:0000313" key="5">
    <source>
        <dbReference type="Proteomes" id="UP000298416"/>
    </source>
</evidence>
<dbReference type="Proteomes" id="UP000298416">
    <property type="component" value="Unassembled WGS sequence"/>
</dbReference>
<keyword evidence="2" id="KW-0812">Transmembrane</keyword>
<organism evidence="4">
    <name type="scientific">Salvia splendens</name>
    <name type="common">Scarlet sage</name>
    <dbReference type="NCBI Taxonomy" id="180675"/>
    <lineage>
        <taxon>Eukaryota</taxon>
        <taxon>Viridiplantae</taxon>
        <taxon>Streptophyta</taxon>
        <taxon>Embryophyta</taxon>
        <taxon>Tracheophyta</taxon>
        <taxon>Spermatophyta</taxon>
        <taxon>Magnoliopsida</taxon>
        <taxon>eudicotyledons</taxon>
        <taxon>Gunneridae</taxon>
        <taxon>Pentapetalae</taxon>
        <taxon>asterids</taxon>
        <taxon>lamiids</taxon>
        <taxon>Lamiales</taxon>
        <taxon>Lamiaceae</taxon>
        <taxon>Nepetoideae</taxon>
        <taxon>Mentheae</taxon>
        <taxon>Salviinae</taxon>
        <taxon>Salvia</taxon>
        <taxon>Salvia subgen. Calosphace</taxon>
        <taxon>core Calosphace</taxon>
    </lineage>
</organism>
<evidence type="ECO:0000313" key="4">
    <source>
        <dbReference type="EMBL" id="KAG6401455.1"/>
    </source>
</evidence>
<feature type="domain" description="CCAAT-binding factor" evidence="3">
    <location>
        <begin position="68"/>
        <end position="239"/>
    </location>
</feature>
<feature type="transmembrane region" description="Helical" evidence="2">
    <location>
        <begin position="138"/>
        <end position="158"/>
    </location>
</feature>
<dbReference type="InterPro" id="IPR027193">
    <property type="entry name" value="Noc4"/>
</dbReference>
<keyword evidence="2" id="KW-0472">Membrane</keyword>
<dbReference type="AlphaFoldDB" id="A0A8X8WUY3"/>
<sequence>MKLKFTKAWISFLSLPLPLDVYKEVRLIVYAIFFVLSNQYFSYLMNIVVLFIYSDFLTRSYDIGGVVSVMALSSLFILMTQHGLEYPNFYNKLYALLEPSVFMAKHRSKFFQLLDSCLKSSLLPAYLAAAFCKKLSRLALFAPPSGALVIIALVHNLLQRHPSINFLVHREMGLDTAIDTSEEKNSTDGANKDLFEEKPGIDHFKNEENDPKNTNAMRSSLWEIDTLRHHYSPPVSRFALSVLNDLAVRSRIPEIAVSDFSSGSYATIFGDEIRRRVKQVPLAFYKMTPACLFSELDFPGWTFKDDQQDTSAKRKRVDSV</sequence>
<dbReference type="GO" id="GO:0030692">
    <property type="term" value="C:Noc4p-Nop14p complex"/>
    <property type="evidence" value="ECO:0007669"/>
    <property type="project" value="TreeGrafter"/>
</dbReference>
<protein>
    <recommendedName>
        <fullName evidence="3">CCAAT-binding factor domain-containing protein</fullName>
    </recommendedName>
</protein>
<accession>A0A8X8WUY3</accession>
<evidence type="ECO:0000256" key="2">
    <source>
        <dbReference type="SAM" id="Phobius"/>
    </source>
</evidence>
<dbReference type="GO" id="GO:0042254">
    <property type="term" value="P:ribosome biogenesis"/>
    <property type="evidence" value="ECO:0007669"/>
    <property type="project" value="InterPro"/>
</dbReference>
<keyword evidence="5" id="KW-1185">Reference proteome</keyword>
<dbReference type="Pfam" id="PF03914">
    <property type="entry name" value="CBF"/>
    <property type="match status" value="1"/>
</dbReference>
<dbReference type="GO" id="GO:0032040">
    <property type="term" value="C:small-subunit processome"/>
    <property type="evidence" value="ECO:0007669"/>
    <property type="project" value="TreeGrafter"/>
</dbReference>
<feature type="transmembrane region" description="Helical" evidence="2">
    <location>
        <begin position="27"/>
        <end position="53"/>
    </location>
</feature>
<name>A0A8X8WUY3_SALSN</name>
<dbReference type="PANTHER" id="PTHR12455:SF0">
    <property type="entry name" value="NUCLEOLAR COMPLEX PROTEIN 4 HOMOLOG"/>
    <property type="match status" value="1"/>
</dbReference>
<gene>
    <name evidence="4" type="ORF">SASPL_138312</name>
</gene>
<comment type="similarity">
    <text evidence="1">Belongs to the CBF/MAK21 family.</text>
</comment>
<dbReference type="EMBL" id="PNBA02000014">
    <property type="protein sequence ID" value="KAG6401455.1"/>
    <property type="molecule type" value="Genomic_DNA"/>
</dbReference>
<evidence type="ECO:0000259" key="3">
    <source>
        <dbReference type="Pfam" id="PF03914"/>
    </source>
</evidence>
<reference evidence="4" key="1">
    <citation type="submission" date="2018-01" db="EMBL/GenBank/DDBJ databases">
        <authorList>
            <person name="Mao J.F."/>
        </authorList>
    </citation>
    <scope>NUCLEOTIDE SEQUENCE</scope>
    <source>
        <strain evidence="4">Huo1</strain>
        <tissue evidence="4">Leaf</tissue>
    </source>
</reference>